<organism evidence="5 6">
    <name type="scientific">Monosporascus ibericus</name>
    <dbReference type="NCBI Taxonomy" id="155417"/>
    <lineage>
        <taxon>Eukaryota</taxon>
        <taxon>Fungi</taxon>
        <taxon>Dikarya</taxon>
        <taxon>Ascomycota</taxon>
        <taxon>Pezizomycotina</taxon>
        <taxon>Sordariomycetes</taxon>
        <taxon>Xylariomycetidae</taxon>
        <taxon>Xylariales</taxon>
        <taxon>Xylariales incertae sedis</taxon>
        <taxon>Monosporascus</taxon>
    </lineage>
</organism>
<evidence type="ECO:0000256" key="4">
    <source>
        <dbReference type="SAM" id="MobiDB-lite"/>
    </source>
</evidence>
<feature type="region of interest" description="Disordered" evidence="4">
    <location>
        <begin position="699"/>
        <end position="729"/>
    </location>
</feature>
<dbReference type="Pfam" id="PF00023">
    <property type="entry name" value="Ank"/>
    <property type="match status" value="1"/>
</dbReference>
<dbReference type="STRING" id="155417.A0A4Q4T6G3"/>
<name>A0A4Q4T6G3_9PEZI</name>
<keyword evidence="6" id="KW-1185">Reference proteome</keyword>
<dbReference type="InterPro" id="IPR036770">
    <property type="entry name" value="Ankyrin_rpt-contain_sf"/>
</dbReference>
<dbReference type="PRINTS" id="PR01415">
    <property type="entry name" value="ANKYRIN"/>
</dbReference>
<dbReference type="SMART" id="SM00248">
    <property type="entry name" value="ANK"/>
    <property type="match status" value="8"/>
</dbReference>
<evidence type="ECO:0000313" key="6">
    <source>
        <dbReference type="Proteomes" id="UP000293360"/>
    </source>
</evidence>
<keyword evidence="2 3" id="KW-0040">ANK repeat</keyword>
<keyword evidence="1" id="KW-0677">Repeat</keyword>
<dbReference type="Gene3D" id="1.25.40.20">
    <property type="entry name" value="Ankyrin repeat-containing domain"/>
    <property type="match status" value="2"/>
</dbReference>
<evidence type="ECO:0000256" key="3">
    <source>
        <dbReference type="PROSITE-ProRule" id="PRU00023"/>
    </source>
</evidence>
<sequence length="756" mass="81935">MSAKQTLDQILSSLDSDPPTFQRRDDLTALNIYFSAIRILANDIRNHIGRLNIATTGHPNYAWNSVQNLWDSADIKASEERLGRQVRALAVYISIAEVDEKSRHLIKLRHAQDLDSARDDALTFVDVDVATSFDAPPPYQEMLPTEDGLALQSTRNTSALPGGNQSPSENTDRPFRASISSANRSLQGTETDPVRLGLISDSQPSNVADSSASSSLVLAKSTLALMAFSSPNAIRSSQPSAQASSSASRVVTEEPSEEPPPDGLHPRTKSGLSARRIKSLALLRKPKTTPLSLDQTLQGDLLNPGEFKSRVSSYTSGVTPSWRMVTLIGKENSMQRYRNRFTKDPADDISPSKMQGNFKIADKELWDAILHKEAAKVEDIMQHRWSDNVMVEKQDSLMALHMAASLGLCGIVQILLATGANPNCSDRFGITPLHYAADFGCANCLKILVEAGAKVDGVPPKASLKPPIWYAAEKGHVVAVNTLLMLGAHFINQITTIKETLLHIAVKSGSVLTCESLLAAGANPNESFSTLLMAASRSPEILGCLRKAGADIDMRDTNGETLLHKHIASADVPMVRFILSLGADPNLTDDSGRSPLHAAVADGDLEVAPEMVKRLRKKGANINAQNSLGQTPLHVAILRGRADVVHTLCQSGADLNIADKTGTSAWAEVQKPGYASRTTRNNFADYRKSKHIMEQWFGKAARRKPTVTPELPASPIPRTANHRPEPAAASAYESSRVSLHELADTDPCRQVFEMAA</sequence>
<feature type="region of interest" description="Disordered" evidence="4">
    <location>
        <begin position="155"/>
        <end position="209"/>
    </location>
</feature>
<feature type="repeat" description="ANK" evidence="3">
    <location>
        <begin position="428"/>
        <end position="456"/>
    </location>
</feature>
<dbReference type="InterPro" id="IPR050889">
    <property type="entry name" value="Dendritic_Spine_Reg/Scaffold"/>
</dbReference>
<feature type="repeat" description="ANK" evidence="3">
    <location>
        <begin position="628"/>
        <end position="660"/>
    </location>
</feature>
<evidence type="ECO:0000256" key="2">
    <source>
        <dbReference type="ARBA" id="ARBA00023043"/>
    </source>
</evidence>
<evidence type="ECO:0000256" key="1">
    <source>
        <dbReference type="ARBA" id="ARBA00022737"/>
    </source>
</evidence>
<dbReference type="PANTHER" id="PTHR24166">
    <property type="entry name" value="ROLLING PEBBLES, ISOFORM B"/>
    <property type="match status" value="1"/>
</dbReference>
<dbReference type="OrthoDB" id="426293at2759"/>
<dbReference type="AlphaFoldDB" id="A0A4Q4T6G3"/>
<dbReference type="Pfam" id="PF12796">
    <property type="entry name" value="Ank_2"/>
    <property type="match status" value="2"/>
</dbReference>
<feature type="repeat" description="ANK" evidence="3">
    <location>
        <begin position="395"/>
        <end position="427"/>
    </location>
</feature>
<protein>
    <submittedName>
        <fullName evidence="5">Uncharacterized protein</fullName>
    </submittedName>
</protein>
<dbReference type="PANTHER" id="PTHR24166:SF48">
    <property type="entry name" value="PROTEIN VAPYRIN"/>
    <property type="match status" value="1"/>
</dbReference>
<feature type="repeat" description="ANK" evidence="3">
    <location>
        <begin position="591"/>
        <end position="627"/>
    </location>
</feature>
<feature type="compositionally biased region" description="Polar residues" evidence="4">
    <location>
        <begin position="178"/>
        <end position="190"/>
    </location>
</feature>
<evidence type="ECO:0000313" key="5">
    <source>
        <dbReference type="EMBL" id="RYO98916.1"/>
    </source>
</evidence>
<accession>A0A4Q4T6G3</accession>
<feature type="compositionally biased region" description="Low complexity" evidence="4">
    <location>
        <begin position="236"/>
        <end position="248"/>
    </location>
</feature>
<feature type="compositionally biased region" description="Polar residues" evidence="4">
    <location>
        <begin position="155"/>
        <end position="169"/>
    </location>
</feature>
<dbReference type="PROSITE" id="PS50088">
    <property type="entry name" value="ANK_REPEAT"/>
    <property type="match status" value="5"/>
</dbReference>
<dbReference type="SUPFAM" id="SSF48403">
    <property type="entry name" value="Ankyrin repeat"/>
    <property type="match status" value="1"/>
</dbReference>
<dbReference type="InterPro" id="IPR002110">
    <property type="entry name" value="Ankyrin_rpt"/>
</dbReference>
<feature type="region of interest" description="Disordered" evidence="4">
    <location>
        <begin position="233"/>
        <end position="272"/>
    </location>
</feature>
<feature type="repeat" description="ANK" evidence="3">
    <location>
        <begin position="558"/>
        <end position="590"/>
    </location>
</feature>
<dbReference type="Proteomes" id="UP000293360">
    <property type="component" value="Unassembled WGS sequence"/>
</dbReference>
<comment type="caution">
    <text evidence="5">The sequence shown here is derived from an EMBL/GenBank/DDBJ whole genome shotgun (WGS) entry which is preliminary data.</text>
</comment>
<reference evidence="5 6" key="1">
    <citation type="submission" date="2018-06" db="EMBL/GenBank/DDBJ databases">
        <title>Complete Genomes of Monosporascus.</title>
        <authorList>
            <person name="Robinson A.J."/>
            <person name="Natvig D.O."/>
        </authorList>
    </citation>
    <scope>NUCLEOTIDE SEQUENCE [LARGE SCALE GENOMIC DNA]</scope>
    <source>
        <strain evidence="5 6">CBS 110550</strain>
    </source>
</reference>
<dbReference type="EMBL" id="QJNU01000444">
    <property type="protein sequence ID" value="RYO98916.1"/>
    <property type="molecule type" value="Genomic_DNA"/>
</dbReference>
<gene>
    <name evidence="5" type="ORF">DL764_006949</name>
</gene>
<dbReference type="PROSITE" id="PS50297">
    <property type="entry name" value="ANK_REP_REGION"/>
    <property type="match status" value="5"/>
</dbReference>
<proteinExistence type="predicted"/>